<dbReference type="PANTHER" id="PTHR43133">
    <property type="entry name" value="RNA POLYMERASE ECF-TYPE SIGMA FACTO"/>
    <property type="match status" value="1"/>
</dbReference>
<dbReference type="InterPro" id="IPR013324">
    <property type="entry name" value="RNA_pol_sigma_r3/r4-like"/>
</dbReference>
<gene>
    <name evidence="6" type="ORF">SAMN04488509_11246</name>
</gene>
<dbReference type="InterPro" id="IPR011517">
    <property type="entry name" value="RNA_pol_sigma70_ECF-like"/>
</dbReference>
<dbReference type="AlphaFoldDB" id="A0A1G6Z6S7"/>
<evidence type="ECO:0000313" key="7">
    <source>
        <dbReference type="Proteomes" id="UP000199603"/>
    </source>
</evidence>
<evidence type="ECO:0000256" key="2">
    <source>
        <dbReference type="ARBA" id="ARBA00023015"/>
    </source>
</evidence>
<dbReference type="NCBIfam" id="TIGR02999">
    <property type="entry name" value="Sig-70_X6"/>
    <property type="match status" value="1"/>
</dbReference>
<dbReference type="GO" id="GO:0006352">
    <property type="term" value="P:DNA-templated transcription initiation"/>
    <property type="evidence" value="ECO:0007669"/>
    <property type="project" value="InterPro"/>
</dbReference>
<dbReference type="RefSeq" id="WP_176764224.1">
    <property type="nucleotide sequence ID" value="NZ_FNAG01000012.1"/>
</dbReference>
<comment type="similarity">
    <text evidence="1">Belongs to the sigma-70 factor family. ECF subfamily.</text>
</comment>
<keyword evidence="3" id="KW-0731">Sigma factor</keyword>
<keyword evidence="7" id="KW-1185">Reference proteome</keyword>
<keyword evidence="4" id="KW-0804">Transcription</keyword>
<protein>
    <submittedName>
        <fullName evidence="6">RNA polymerase sigma factor, TIGR02999 family</fullName>
    </submittedName>
</protein>
<evidence type="ECO:0000256" key="3">
    <source>
        <dbReference type="ARBA" id="ARBA00023082"/>
    </source>
</evidence>
<dbReference type="InterPro" id="IPR013325">
    <property type="entry name" value="RNA_pol_sigma_r2"/>
</dbReference>
<reference evidence="6 7" key="1">
    <citation type="submission" date="2016-10" db="EMBL/GenBank/DDBJ databases">
        <authorList>
            <person name="de Groot N.N."/>
        </authorList>
    </citation>
    <scope>NUCLEOTIDE SEQUENCE [LARGE SCALE GENOMIC DNA]</scope>
    <source>
        <strain evidence="6 7">DSM 16957</strain>
    </source>
</reference>
<dbReference type="SUPFAM" id="SSF88946">
    <property type="entry name" value="Sigma2 domain of RNA polymerase sigma factors"/>
    <property type="match status" value="1"/>
</dbReference>
<dbReference type="GO" id="GO:0016987">
    <property type="term" value="F:sigma factor activity"/>
    <property type="evidence" value="ECO:0007669"/>
    <property type="project" value="UniProtKB-KW"/>
</dbReference>
<dbReference type="PANTHER" id="PTHR43133:SF39">
    <property type="entry name" value="SIMILAR TO RNA POLYMERASE SIGMA-E FACTOR"/>
    <property type="match status" value="1"/>
</dbReference>
<sequence length="183" mass="20750">MDVDITELLRQHRAGDRTAFDRLLPHVYPQLQMIARQQLRRFADAALLQATELVQETYLQLVEECGVDWQDRGHFFAICARAMRRILVDLARRRSAQKRGGDGVHVELEENSASIEALSEQVLALDQALQRLHVANPRLVALIECRCFAGLGEAEAAEALGLSLRTVQRDWLRARVWLQAALT</sequence>
<evidence type="ECO:0000256" key="4">
    <source>
        <dbReference type="ARBA" id="ARBA00023163"/>
    </source>
</evidence>
<dbReference type="InterPro" id="IPR039425">
    <property type="entry name" value="RNA_pol_sigma-70-like"/>
</dbReference>
<dbReference type="SUPFAM" id="SSF88659">
    <property type="entry name" value="Sigma3 and sigma4 domains of RNA polymerase sigma factors"/>
    <property type="match status" value="1"/>
</dbReference>
<evidence type="ECO:0000259" key="5">
    <source>
        <dbReference type="Pfam" id="PF07638"/>
    </source>
</evidence>
<dbReference type="Proteomes" id="UP000199603">
    <property type="component" value="Unassembled WGS sequence"/>
</dbReference>
<dbReference type="InterPro" id="IPR014284">
    <property type="entry name" value="RNA_pol_sigma-70_dom"/>
</dbReference>
<dbReference type="EMBL" id="FNAG01000012">
    <property type="protein sequence ID" value="SDD97526.1"/>
    <property type="molecule type" value="Genomic_DNA"/>
</dbReference>
<proteinExistence type="inferred from homology"/>
<dbReference type="Pfam" id="PF07638">
    <property type="entry name" value="Sigma70_ECF"/>
    <property type="match status" value="1"/>
</dbReference>
<dbReference type="NCBIfam" id="TIGR02937">
    <property type="entry name" value="sigma70-ECF"/>
    <property type="match status" value="1"/>
</dbReference>
<dbReference type="STRING" id="265719.SAMN04488509_11246"/>
<dbReference type="InterPro" id="IPR036388">
    <property type="entry name" value="WH-like_DNA-bd_sf"/>
</dbReference>
<accession>A0A1G6Z6S7</accession>
<evidence type="ECO:0000313" key="6">
    <source>
        <dbReference type="EMBL" id="SDD97526.1"/>
    </source>
</evidence>
<organism evidence="6 7">
    <name type="scientific">Aquimonas voraii</name>
    <dbReference type="NCBI Taxonomy" id="265719"/>
    <lineage>
        <taxon>Bacteria</taxon>
        <taxon>Pseudomonadati</taxon>
        <taxon>Pseudomonadota</taxon>
        <taxon>Gammaproteobacteria</taxon>
        <taxon>Lysobacterales</taxon>
        <taxon>Lysobacteraceae</taxon>
        <taxon>Aquimonas</taxon>
    </lineage>
</organism>
<dbReference type="InterPro" id="IPR053812">
    <property type="entry name" value="HTH_Sigma70_ECF-like"/>
</dbReference>
<keyword evidence="2" id="KW-0805">Transcription regulation</keyword>
<dbReference type="Gene3D" id="1.10.1740.10">
    <property type="match status" value="1"/>
</dbReference>
<feature type="domain" description="RNA polymerase sigma-70 ECF-like HTH" evidence="5">
    <location>
        <begin position="4"/>
        <end position="182"/>
    </location>
</feature>
<evidence type="ECO:0000256" key="1">
    <source>
        <dbReference type="ARBA" id="ARBA00010641"/>
    </source>
</evidence>
<name>A0A1G6Z6S7_9GAMM</name>
<dbReference type="Gene3D" id="1.10.10.10">
    <property type="entry name" value="Winged helix-like DNA-binding domain superfamily/Winged helix DNA-binding domain"/>
    <property type="match status" value="1"/>
</dbReference>